<dbReference type="EMBL" id="CM016559">
    <property type="protein sequence ID" value="TKW01767.1"/>
    <property type="molecule type" value="Genomic_DNA"/>
</dbReference>
<keyword evidence="2" id="KW-0472">Membrane</keyword>
<dbReference type="Proteomes" id="UP000298652">
    <property type="component" value="Chromosome 8"/>
</dbReference>
<dbReference type="AlphaFoldDB" id="A0A4U6TVL1"/>
<evidence type="ECO:0000256" key="2">
    <source>
        <dbReference type="SAM" id="Phobius"/>
    </source>
</evidence>
<feature type="transmembrane region" description="Helical" evidence="2">
    <location>
        <begin position="55"/>
        <end position="81"/>
    </location>
</feature>
<protein>
    <submittedName>
        <fullName evidence="3">Uncharacterized protein</fullName>
    </submittedName>
</protein>
<accession>A0A4U6TVL1</accession>
<keyword evidence="2" id="KW-0812">Transmembrane</keyword>
<proteinExistence type="predicted"/>
<evidence type="ECO:0000313" key="3">
    <source>
        <dbReference type="EMBL" id="TKW01767.1"/>
    </source>
</evidence>
<feature type="coiled-coil region" evidence="1">
    <location>
        <begin position="115"/>
        <end position="161"/>
    </location>
</feature>
<reference evidence="3" key="1">
    <citation type="submission" date="2019-03" db="EMBL/GenBank/DDBJ databases">
        <title>WGS assembly of Setaria viridis.</title>
        <authorList>
            <person name="Huang P."/>
            <person name="Jenkins J."/>
            <person name="Grimwood J."/>
            <person name="Barry K."/>
            <person name="Healey A."/>
            <person name="Mamidi S."/>
            <person name="Sreedasyam A."/>
            <person name="Shu S."/>
            <person name="Feldman M."/>
            <person name="Wu J."/>
            <person name="Yu Y."/>
            <person name="Chen C."/>
            <person name="Johnson J."/>
            <person name="Rokhsar D."/>
            <person name="Baxter I."/>
            <person name="Schmutz J."/>
            <person name="Brutnell T."/>
            <person name="Kellogg E."/>
        </authorList>
    </citation>
    <scope>NUCLEOTIDE SEQUENCE [LARGE SCALE GENOMIC DNA]</scope>
</reference>
<evidence type="ECO:0000313" key="4">
    <source>
        <dbReference type="Proteomes" id="UP000298652"/>
    </source>
</evidence>
<gene>
    <name evidence="3" type="ORF">SEVIR_8G200400v2</name>
</gene>
<keyword evidence="1" id="KW-0175">Coiled coil</keyword>
<sequence length="233" mass="26858">MKWRRQSQGKLRVTGARLEKRGIQRKKRTSRPLERPRLVLRNECEDKAFDPESYFFLFPFLFTSTALILSLLVFLTCLIPIEYEKAVRDLEPDDLARPLANLGYKSVILGKIAVKKLAEKEKDMLSQSAKMLNLEAKVARLEKENSILVSLKNELFEANAKLQRNKVLLTNTCSDLVQKVKSLEKSSADNLGVYCLGVLEKPGKEFCRQSWCLLSWCFGETPGHYRKSYEDHR</sequence>
<organism evidence="3 4">
    <name type="scientific">Setaria viridis</name>
    <name type="common">Green bristlegrass</name>
    <name type="synonym">Setaria italica subsp. viridis</name>
    <dbReference type="NCBI Taxonomy" id="4556"/>
    <lineage>
        <taxon>Eukaryota</taxon>
        <taxon>Viridiplantae</taxon>
        <taxon>Streptophyta</taxon>
        <taxon>Embryophyta</taxon>
        <taxon>Tracheophyta</taxon>
        <taxon>Spermatophyta</taxon>
        <taxon>Magnoliopsida</taxon>
        <taxon>Liliopsida</taxon>
        <taxon>Poales</taxon>
        <taxon>Poaceae</taxon>
        <taxon>PACMAD clade</taxon>
        <taxon>Panicoideae</taxon>
        <taxon>Panicodae</taxon>
        <taxon>Paniceae</taxon>
        <taxon>Cenchrinae</taxon>
        <taxon>Setaria</taxon>
    </lineage>
</organism>
<evidence type="ECO:0000256" key="1">
    <source>
        <dbReference type="SAM" id="Coils"/>
    </source>
</evidence>
<keyword evidence="4" id="KW-1185">Reference proteome</keyword>
<keyword evidence="2" id="KW-1133">Transmembrane helix</keyword>
<name>A0A4U6TVL1_SETVI</name>
<dbReference type="Gramene" id="TKW01767">
    <property type="protein sequence ID" value="TKW01767"/>
    <property type="gene ID" value="SEVIR_8G200400v2"/>
</dbReference>